<sequence>MKIYQFSKEAGKKITQFDSDFMMSRITLTQKPAHIGCMYLEENGVIGYHEAVVPQLLLIVKGEGLARGESNEFIKVHAGDAVYWEGGEWHETKSETGLTAIVIEGEELDTSFLKSI</sequence>
<dbReference type="RefSeq" id="WP_058297390.1">
    <property type="nucleotide sequence ID" value="NZ_FMAU01000001.1"/>
</dbReference>
<dbReference type="InterPro" id="IPR011051">
    <property type="entry name" value="RmlC_Cupin_sf"/>
</dbReference>
<dbReference type="EMBL" id="FMAU01000001">
    <property type="protein sequence ID" value="SCB78890.1"/>
    <property type="molecule type" value="Genomic_DNA"/>
</dbReference>
<keyword evidence="2" id="KW-1185">Reference proteome</keyword>
<name>A0A0V8HKU0_9BACI</name>
<dbReference type="OrthoDB" id="3782397at2"/>
<dbReference type="AlphaFoldDB" id="A0A0V8HKU0"/>
<reference evidence="2" key="1">
    <citation type="submission" date="2016-08" db="EMBL/GenBank/DDBJ databases">
        <authorList>
            <person name="Varghese N."/>
            <person name="Submissions Spin"/>
        </authorList>
    </citation>
    <scope>NUCLEOTIDE SEQUENCE [LARGE SCALE GENOMIC DNA]</scope>
    <source>
        <strain evidence="2">SGD-1123</strain>
    </source>
</reference>
<evidence type="ECO:0000313" key="1">
    <source>
        <dbReference type="EMBL" id="SCB78890.1"/>
    </source>
</evidence>
<dbReference type="InterPro" id="IPR014710">
    <property type="entry name" value="RmlC-like_jellyroll"/>
</dbReference>
<dbReference type="Proteomes" id="UP000181997">
    <property type="component" value="Unassembled WGS sequence"/>
</dbReference>
<gene>
    <name evidence="1" type="ORF">GA0061094_0504</name>
</gene>
<dbReference type="Gene3D" id="2.60.120.10">
    <property type="entry name" value="Jelly Rolls"/>
    <property type="match status" value="1"/>
</dbReference>
<accession>A0A0V8HKU0</accession>
<dbReference type="SUPFAM" id="SSF51182">
    <property type="entry name" value="RmlC-like cupins"/>
    <property type="match status" value="1"/>
</dbReference>
<evidence type="ECO:0000313" key="2">
    <source>
        <dbReference type="Proteomes" id="UP000181997"/>
    </source>
</evidence>
<evidence type="ECO:0008006" key="3">
    <source>
        <dbReference type="Google" id="ProtNLM"/>
    </source>
</evidence>
<organism evidence="1 2">
    <name type="scientific">[Bacillus] enclensis</name>
    <dbReference type="NCBI Taxonomy" id="1402860"/>
    <lineage>
        <taxon>Bacteria</taxon>
        <taxon>Bacillati</taxon>
        <taxon>Bacillota</taxon>
        <taxon>Bacilli</taxon>
        <taxon>Bacillales</taxon>
        <taxon>Bacillaceae</taxon>
        <taxon>Rossellomorea</taxon>
    </lineage>
</organism>
<proteinExistence type="predicted"/>
<protein>
    <recommendedName>
        <fullName evidence="3">Cupin domain-containing protein</fullName>
    </recommendedName>
</protein>